<dbReference type="PANTHER" id="PTHR10443">
    <property type="entry name" value="MICROSOMAL DIPEPTIDASE"/>
    <property type="match status" value="1"/>
</dbReference>
<evidence type="ECO:0000313" key="2">
    <source>
        <dbReference type="EMBL" id="RJT84663.1"/>
    </source>
</evidence>
<comment type="caution">
    <text evidence="2">The sequence shown here is derived from an EMBL/GenBank/DDBJ whole genome shotgun (WGS) entry which is preliminary data.</text>
</comment>
<reference evidence="2 3" key="1">
    <citation type="submission" date="2018-09" db="EMBL/GenBank/DDBJ databases">
        <title>Novel species of Cryobacterium.</title>
        <authorList>
            <person name="Liu Q."/>
            <person name="Xin Y.-H."/>
        </authorList>
    </citation>
    <scope>NUCLEOTIDE SEQUENCE [LARGE SCALE GENOMIC DNA]</scope>
    <source>
        <strain evidence="2 3">Hh39</strain>
    </source>
</reference>
<dbReference type="CDD" id="cd01301">
    <property type="entry name" value="rDP_like"/>
    <property type="match status" value="1"/>
</dbReference>
<keyword evidence="3" id="KW-1185">Reference proteome</keyword>
<name>A0A3A5MA10_9MICO</name>
<dbReference type="Gene3D" id="3.20.20.140">
    <property type="entry name" value="Metal-dependent hydrolases"/>
    <property type="match status" value="1"/>
</dbReference>
<dbReference type="OrthoDB" id="9804920at2"/>
<dbReference type="PANTHER" id="PTHR10443:SF12">
    <property type="entry name" value="DIPEPTIDASE"/>
    <property type="match status" value="1"/>
</dbReference>
<proteinExistence type="predicted"/>
<gene>
    <name evidence="2" type="ORF">D6T64_21160</name>
</gene>
<dbReference type="EMBL" id="QZVS01000097">
    <property type="protein sequence ID" value="RJT84663.1"/>
    <property type="molecule type" value="Genomic_DNA"/>
</dbReference>
<dbReference type="InterPro" id="IPR032466">
    <property type="entry name" value="Metal_Hydrolase"/>
</dbReference>
<dbReference type="AlphaFoldDB" id="A0A3A5MA10"/>
<accession>A0A3A5MA10</accession>
<evidence type="ECO:0000313" key="3">
    <source>
        <dbReference type="Proteomes" id="UP000272015"/>
    </source>
</evidence>
<dbReference type="RefSeq" id="WP_119976657.1">
    <property type="nucleotide sequence ID" value="NZ_JBHSQA010000002.1"/>
</dbReference>
<dbReference type="PROSITE" id="PS51365">
    <property type="entry name" value="RENAL_DIPEPTIDASE_2"/>
    <property type="match status" value="1"/>
</dbReference>
<dbReference type="InterPro" id="IPR008257">
    <property type="entry name" value="Pept_M19"/>
</dbReference>
<sequence>MTAAEPAQPPTLPAASTPDAPGPAAVAAIVAQALDLAPLIDGHNDWAWECREHRDYSVEDLSAGLATDTDIARLRAGRVGGQFWSVYVADDLPGAEAVQGTLEQIDWVYRLAARYPQVFSIARSAADIEAARAGGRIASLLGAEGGHCLNDSPAVLRMLARLGVRYLTLTHVHNTEWADSGTDAPAHDGLSARGVEYVRELNRLGMLVDLSHVAPATMHAALDVTDSPVIFSHSSCRALADHPRNVPDDVLARLAENDGVLMVTFVPQFLSEQYSAWFDGPHTGPAPAVTVLDVADRVEHARNLAGLRHIGLGGDFDGTDEFPLGIEGVDGYPALLTELAERGWSAADLAALAGGNVLRVLRATDARFAFTSAVPTLIR</sequence>
<evidence type="ECO:0000256" key="1">
    <source>
        <dbReference type="SAM" id="MobiDB-lite"/>
    </source>
</evidence>
<dbReference type="SUPFAM" id="SSF51556">
    <property type="entry name" value="Metallo-dependent hydrolases"/>
    <property type="match status" value="1"/>
</dbReference>
<feature type="region of interest" description="Disordered" evidence="1">
    <location>
        <begin position="1"/>
        <end position="20"/>
    </location>
</feature>
<dbReference type="Proteomes" id="UP000272015">
    <property type="component" value="Unassembled WGS sequence"/>
</dbReference>
<organism evidence="2 3">
    <name type="scientific">Cryobacterium melibiosiphilum</name>
    <dbReference type="NCBI Taxonomy" id="995039"/>
    <lineage>
        <taxon>Bacteria</taxon>
        <taxon>Bacillati</taxon>
        <taxon>Actinomycetota</taxon>
        <taxon>Actinomycetes</taxon>
        <taxon>Micrococcales</taxon>
        <taxon>Microbacteriaceae</taxon>
        <taxon>Cryobacterium</taxon>
    </lineage>
</organism>
<dbReference type="GO" id="GO:0006508">
    <property type="term" value="P:proteolysis"/>
    <property type="evidence" value="ECO:0007669"/>
    <property type="project" value="InterPro"/>
</dbReference>
<protein>
    <submittedName>
        <fullName evidence="2">Membrane dipeptidase</fullName>
    </submittedName>
</protein>
<dbReference type="GO" id="GO:0070573">
    <property type="term" value="F:metallodipeptidase activity"/>
    <property type="evidence" value="ECO:0007669"/>
    <property type="project" value="InterPro"/>
</dbReference>
<dbReference type="Pfam" id="PF01244">
    <property type="entry name" value="Peptidase_M19"/>
    <property type="match status" value="1"/>
</dbReference>